<protein>
    <recommendedName>
        <fullName evidence="10">Ubiquitin-like domain-containing protein</fullName>
    </recommendedName>
</protein>
<feature type="region of interest" description="Disordered" evidence="9">
    <location>
        <begin position="213"/>
        <end position="254"/>
    </location>
</feature>
<dbReference type="EMBL" id="JAUJYO010000020">
    <property type="protein sequence ID" value="KAK1284848.1"/>
    <property type="molecule type" value="Genomic_DNA"/>
</dbReference>
<gene>
    <name evidence="11" type="ORF">QJS10_CPB20g02014</name>
</gene>
<dbReference type="Pfam" id="PF22782">
    <property type="entry name" value="SDE2"/>
    <property type="match status" value="1"/>
</dbReference>
<sequence length="254" mass="28115">MATQVLVRLINGHTRCVSFPSPSISGEILKRRLSDITDIPPSSQRLVSGTLEIHDETLISASGFPPTFHLLLRLRGGKGGFGSLLRGAGTKAGQKKTSNFDACRDMSGRRIRHVNVEKRLEEWRAGAGERKLERIAEEYLKKRAKEAVRKGAATGSAGRYVERYREESERCAGGVEEAVRESFKLYEEQKRKALPASGSASKRLKLWLGKQKLEETDSEEEDEDADRKSVVTDGEGTSGSGLEGPKSWILEWKG</sequence>
<comment type="caution">
    <text evidence="11">The sequence shown here is derived from an EMBL/GenBank/DDBJ whole genome shotgun (WGS) entry which is preliminary data.</text>
</comment>
<evidence type="ECO:0000256" key="2">
    <source>
        <dbReference type="ARBA" id="ARBA00004496"/>
    </source>
</evidence>
<dbReference type="GO" id="GO:0006397">
    <property type="term" value="P:mRNA processing"/>
    <property type="evidence" value="ECO:0007669"/>
    <property type="project" value="UniProtKB-KW"/>
</dbReference>
<dbReference type="InterPro" id="IPR051421">
    <property type="entry name" value="RNA_Proc_DNA_Dmg_Regulator"/>
</dbReference>
<name>A0AAV9C6W4_ACOCL</name>
<dbReference type="PANTHER" id="PTHR12786:SF1">
    <property type="entry name" value="SPLICING REGULATOR SDE2"/>
    <property type="match status" value="1"/>
</dbReference>
<dbReference type="Gene3D" id="3.10.20.90">
    <property type="entry name" value="Phosphatidylinositol 3-kinase Catalytic Subunit, Chain A, domain 1"/>
    <property type="match status" value="1"/>
</dbReference>
<keyword evidence="8" id="KW-0131">Cell cycle</keyword>
<dbReference type="SUPFAM" id="SSF54236">
    <property type="entry name" value="Ubiquitin-like"/>
    <property type="match status" value="1"/>
</dbReference>
<proteinExistence type="inferred from homology"/>
<keyword evidence="4" id="KW-0963">Cytoplasm</keyword>
<evidence type="ECO:0000256" key="5">
    <source>
        <dbReference type="ARBA" id="ARBA00022664"/>
    </source>
</evidence>
<reference evidence="11" key="1">
    <citation type="journal article" date="2023" name="Nat. Commun.">
        <title>Diploid and tetraploid genomes of Acorus and the evolution of monocots.</title>
        <authorList>
            <person name="Ma L."/>
            <person name="Liu K.W."/>
            <person name="Li Z."/>
            <person name="Hsiao Y.Y."/>
            <person name="Qi Y."/>
            <person name="Fu T."/>
            <person name="Tang G.D."/>
            <person name="Zhang D."/>
            <person name="Sun W.H."/>
            <person name="Liu D.K."/>
            <person name="Li Y."/>
            <person name="Chen G.Z."/>
            <person name="Liu X.D."/>
            <person name="Liao X.Y."/>
            <person name="Jiang Y.T."/>
            <person name="Yu X."/>
            <person name="Hao Y."/>
            <person name="Huang J."/>
            <person name="Zhao X.W."/>
            <person name="Ke S."/>
            <person name="Chen Y.Y."/>
            <person name="Wu W.L."/>
            <person name="Hsu J.L."/>
            <person name="Lin Y.F."/>
            <person name="Huang M.D."/>
            <person name="Li C.Y."/>
            <person name="Huang L."/>
            <person name="Wang Z.W."/>
            <person name="Zhao X."/>
            <person name="Zhong W.Y."/>
            <person name="Peng D.H."/>
            <person name="Ahmad S."/>
            <person name="Lan S."/>
            <person name="Zhang J.S."/>
            <person name="Tsai W.C."/>
            <person name="Van de Peer Y."/>
            <person name="Liu Z.J."/>
        </authorList>
    </citation>
    <scope>NUCLEOTIDE SEQUENCE</scope>
    <source>
        <strain evidence="11">CP</strain>
    </source>
</reference>
<evidence type="ECO:0000256" key="3">
    <source>
        <dbReference type="ARBA" id="ARBA00008726"/>
    </source>
</evidence>
<dbReference type="InterPro" id="IPR029071">
    <property type="entry name" value="Ubiquitin-like_domsf"/>
</dbReference>
<dbReference type="Proteomes" id="UP001180020">
    <property type="component" value="Unassembled WGS sequence"/>
</dbReference>
<feature type="domain" description="Ubiquitin-like" evidence="10">
    <location>
        <begin position="3"/>
        <end position="79"/>
    </location>
</feature>
<dbReference type="PANTHER" id="PTHR12786">
    <property type="entry name" value="SPLICING FACTOR SF3A-RELATED"/>
    <property type="match status" value="1"/>
</dbReference>
<evidence type="ECO:0000256" key="4">
    <source>
        <dbReference type="ARBA" id="ARBA00022490"/>
    </source>
</evidence>
<keyword evidence="7" id="KW-0539">Nucleus</keyword>
<dbReference type="AlphaFoldDB" id="A0AAV9C6W4"/>
<dbReference type="InterPro" id="IPR000626">
    <property type="entry name" value="Ubiquitin-like_dom"/>
</dbReference>
<accession>A0AAV9C6W4</accession>
<evidence type="ECO:0000256" key="9">
    <source>
        <dbReference type="SAM" id="MobiDB-lite"/>
    </source>
</evidence>
<dbReference type="GO" id="GO:0005737">
    <property type="term" value="C:cytoplasm"/>
    <property type="evidence" value="ECO:0007669"/>
    <property type="project" value="UniProtKB-SubCell"/>
</dbReference>
<dbReference type="InterPro" id="IPR053822">
    <property type="entry name" value="SDE2-like_dom"/>
</dbReference>
<evidence type="ECO:0000256" key="6">
    <source>
        <dbReference type="ARBA" id="ARBA00023187"/>
    </source>
</evidence>
<evidence type="ECO:0000313" key="11">
    <source>
        <dbReference type="EMBL" id="KAK1284848.1"/>
    </source>
</evidence>
<keyword evidence="5" id="KW-0507">mRNA processing</keyword>
<evidence type="ECO:0000256" key="7">
    <source>
        <dbReference type="ARBA" id="ARBA00023242"/>
    </source>
</evidence>
<keyword evidence="6" id="KW-0508">mRNA splicing</keyword>
<evidence type="ECO:0000256" key="8">
    <source>
        <dbReference type="ARBA" id="ARBA00023306"/>
    </source>
</evidence>
<comment type="similarity">
    <text evidence="3">Belongs to the SDE2 family.</text>
</comment>
<evidence type="ECO:0000259" key="10">
    <source>
        <dbReference type="PROSITE" id="PS50053"/>
    </source>
</evidence>
<evidence type="ECO:0000313" key="12">
    <source>
        <dbReference type="Proteomes" id="UP001180020"/>
    </source>
</evidence>
<dbReference type="GO" id="GO:0005634">
    <property type="term" value="C:nucleus"/>
    <property type="evidence" value="ECO:0007669"/>
    <property type="project" value="UniProtKB-SubCell"/>
</dbReference>
<evidence type="ECO:0000256" key="1">
    <source>
        <dbReference type="ARBA" id="ARBA00004123"/>
    </source>
</evidence>
<dbReference type="CDD" id="cd17039">
    <property type="entry name" value="Ubl_ubiquitin_like"/>
    <property type="match status" value="1"/>
</dbReference>
<organism evidence="11 12">
    <name type="scientific">Acorus calamus</name>
    <name type="common">Sweet flag</name>
    <dbReference type="NCBI Taxonomy" id="4465"/>
    <lineage>
        <taxon>Eukaryota</taxon>
        <taxon>Viridiplantae</taxon>
        <taxon>Streptophyta</taxon>
        <taxon>Embryophyta</taxon>
        <taxon>Tracheophyta</taxon>
        <taxon>Spermatophyta</taxon>
        <taxon>Magnoliopsida</taxon>
        <taxon>Liliopsida</taxon>
        <taxon>Acoraceae</taxon>
        <taxon>Acorus</taxon>
    </lineage>
</organism>
<dbReference type="PROSITE" id="PS50053">
    <property type="entry name" value="UBIQUITIN_2"/>
    <property type="match status" value="1"/>
</dbReference>
<reference evidence="11" key="2">
    <citation type="submission" date="2023-06" db="EMBL/GenBank/DDBJ databases">
        <authorList>
            <person name="Ma L."/>
            <person name="Liu K.-W."/>
            <person name="Li Z."/>
            <person name="Hsiao Y.-Y."/>
            <person name="Qi Y."/>
            <person name="Fu T."/>
            <person name="Tang G."/>
            <person name="Zhang D."/>
            <person name="Sun W.-H."/>
            <person name="Liu D.-K."/>
            <person name="Li Y."/>
            <person name="Chen G.-Z."/>
            <person name="Liu X.-D."/>
            <person name="Liao X.-Y."/>
            <person name="Jiang Y.-T."/>
            <person name="Yu X."/>
            <person name="Hao Y."/>
            <person name="Huang J."/>
            <person name="Zhao X.-W."/>
            <person name="Ke S."/>
            <person name="Chen Y.-Y."/>
            <person name="Wu W.-L."/>
            <person name="Hsu J.-L."/>
            <person name="Lin Y.-F."/>
            <person name="Huang M.-D."/>
            <person name="Li C.-Y."/>
            <person name="Huang L."/>
            <person name="Wang Z.-W."/>
            <person name="Zhao X."/>
            <person name="Zhong W.-Y."/>
            <person name="Peng D.-H."/>
            <person name="Ahmad S."/>
            <person name="Lan S."/>
            <person name="Zhang J.-S."/>
            <person name="Tsai W.-C."/>
            <person name="Van De Peer Y."/>
            <person name="Liu Z.-J."/>
        </authorList>
    </citation>
    <scope>NUCLEOTIDE SEQUENCE</scope>
    <source>
        <strain evidence="11">CP</strain>
        <tissue evidence="11">Leaves</tissue>
    </source>
</reference>
<comment type="subcellular location">
    <subcellularLocation>
        <location evidence="2">Cytoplasm</location>
    </subcellularLocation>
    <subcellularLocation>
        <location evidence="1">Nucleus</location>
    </subcellularLocation>
</comment>
<dbReference type="GO" id="GO:0008380">
    <property type="term" value="P:RNA splicing"/>
    <property type="evidence" value="ECO:0007669"/>
    <property type="project" value="UniProtKB-KW"/>
</dbReference>
<keyword evidence="12" id="KW-1185">Reference proteome</keyword>